<keyword evidence="1" id="KW-1133">Transmembrane helix</keyword>
<dbReference type="Proteomes" id="UP001596201">
    <property type="component" value="Unassembled WGS sequence"/>
</dbReference>
<dbReference type="RefSeq" id="WP_227227859.1">
    <property type="nucleotide sequence ID" value="NZ_JAJCVJ010000001.1"/>
</dbReference>
<protein>
    <submittedName>
        <fullName evidence="2">SipW-dependent-type signal peptide-containing protein</fullName>
    </submittedName>
</protein>
<sequence>MSNDTQFRISRRSVLAGLGTIGIASAGAGLGTTAFFSDEESVSAELQAGRLDLLVDFRATYKPWLGLEDTQAIVDGPVYAVPGDEMTYVVGQAPDWRDVDDQVLTGEAWASATRQIDACEYENTTDIRQEIGDGQFVDGTPEMDDSFYTGYVDGDEGVMFSLNDVKPKDEGEATISLHLCDNPGFIGVSAFVDSASENGLVEPETSAGDDMGDGLGELANFIYVRVWRDADCSNTINGDESPLYQGSLAGFVAAIDEASSEQTPVEGLQLMGSRMNGCFEPGVHCVAFDWYFICEPEDFDLPSDAVAEGTIGDELDAAGIERDVNVAQTDTLSFGLAFNAVQCRHNMVPNFRHVVGEGFGKNDAGADGLATPVPLEGKIRKGQSPQKGTFAYTLQNNVTNAASPLNGTNVPNGTSQSFTLSYDGTTANLMVDDADDTVDIDMLSDITDAVGVTVRGRGTVSNAVVENLRLQVPSSGIDTTVPTLSAFDNPSYINGDDDQPERYCAFLDVDGLDEGFTLTGDATLTWDGDSSQEQPAVYFFAGATGA</sequence>
<dbReference type="InterPro" id="IPR023833">
    <property type="entry name" value="Signal_pept_SipW-depend-type"/>
</dbReference>
<dbReference type="PROSITE" id="PS51318">
    <property type="entry name" value="TAT"/>
    <property type="match status" value="1"/>
</dbReference>
<feature type="transmembrane region" description="Helical" evidence="1">
    <location>
        <begin position="12"/>
        <end position="36"/>
    </location>
</feature>
<dbReference type="NCBIfam" id="TIGR04088">
    <property type="entry name" value="cognate_SipW"/>
    <property type="match status" value="1"/>
</dbReference>
<reference evidence="2 3" key="1">
    <citation type="journal article" date="2019" name="Int. J. Syst. Evol. Microbiol.">
        <title>The Global Catalogue of Microorganisms (GCM) 10K type strain sequencing project: providing services to taxonomists for standard genome sequencing and annotation.</title>
        <authorList>
            <consortium name="The Broad Institute Genomics Platform"/>
            <consortium name="The Broad Institute Genome Sequencing Center for Infectious Disease"/>
            <person name="Wu L."/>
            <person name="Ma J."/>
        </authorList>
    </citation>
    <scope>NUCLEOTIDE SEQUENCE [LARGE SCALE GENOMIC DNA]</scope>
    <source>
        <strain evidence="2 3">CGMCC 1.12237</strain>
    </source>
</reference>
<dbReference type="EMBL" id="JBHSKX010000001">
    <property type="protein sequence ID" value="MFC5366805.1"/>
    <property type="molecule type" value="Genomic_DNA"/>
</dbReference>
<gene>
    <name evidence="2" type="ORF">ACFPJ5_07620</name>
</gene>
<evidence type="ECO:0000313" key="3">
    <source>
        <dbReference type="Proteomes" id="UP001596201"/>
    </source>
</evidence>
<keyword evidence="1" id="KW-0472">Membrane</keyword>
<keyword evidence="3" id="KW-1185">Reference proteome</keyword>
<name>A0ABD5RA80_9EURY</name>
<keyword evidence="1" id="KW-0812">Transmembrane</keyword>
<organism evidence="2 3">
    <name type="scientific">Salinirubrum litoreum</name>
    <dbReference type="NCBI Taxonomy" id="1126234"/>
    <lineage>
        <taxon>Archaea</taxon>
        <taxon>Methanobacteriati</taxon>
        <taxon>Methanobacteriota</taxon>
        <taxon>Stenosarchaea group</taxon>
        <taxon>Halobacteria</taxon>
        <taxon>Halobacteriales</taxon>
        <taxon>Haloferacaceae</taxon>
        <taxon>Salinirubrum</taxon>
    </lineage>
</organism>
<comment type="caution">
    <text evidence="2">The sequence shown here is derived from an EMBL/GenBank/DDBJ whole genome shotgun (WGS) entry which is preliminary data.</text>
</comment>
<accession>A0ABD5RA80</accession>
<evidence type="ECO:0000313" key="2">
    <source>
        <dbReference type="EMBL" id="MFC5366805.1"/>
    </source>
</evidence>
<evidence type="ECO:0000256" key="1">
    <source>
        <dbReference type="SAM" id="Phobius"/>
    </source>
</evidence>
<proteinExistence type="predicted"/>
<dbReference type="InterPro" id="IPR006311">
    <property type="entry name" value="TAT_signal"/>
</dbReference>
<dbReference type="AlphaFoldDB" id="A0ABD5RA80"/>